<reference evidence="1 2" key="1">
    <citation type="submission" date="2012-08" db="EMBL/GenBank/DDBJ databases">
        <title>Whole genome shotgun sequence of Kineosphaera limosa NBRC 100340.</title>
        <authorList>
            <person name="Yoshida I."/>
            <person name="Isaki S."/>
            <person name="Hosoyama A."/>
            <person name="Tsuchikane K."/>
            <person name="Katsumata H."/>
            <person name="Ando Y."/>
            <person name="Ohji S."/>
            <person name="Hamada M."/>
            <person name="Tamura T."/>
            <person name="Yamazoe A."/>
            <person name="Yamazaki S."/>
            <person name="Fujita N."/>
        </authorList>
    </citation>
    <scope>NUCLEOTIDE SEQUENCE [LARGE SCALE GENOMIC DNA]</scope>
    <source>
        <strain evidence="1 2">NBRC 100340</strain>
    </source>
</reference>
<dbReference type="STRING" id="1184609.KILIM_079_00200"/>
<comment type="caution">
    <text evidence="1">The sequence shown here is derived from an EMBL/GenBank/DDBJ whole genome shotgun (WGS) entry which is preliminary data.</text>
</comment>
<sequence length="115" mass="12767">MIGLPKYAEAAELYEQVNAVRVVSALIDTMGPSWVTWTTDHWRQAQQERKPAVVHAVGWVTYLGESVTAQNCPGHSDLFSPGDSRVVLAVQDYSTVTDETILDLRRTLIEAGMLH</sequence>
<dbReference type="EMBL" id="BAHD01000079">
    <property type="protein sequence ID" value="GAB97722.1"/>
    <property type="molecule type" value="Genomic_DNA"/>
</dbReference>
<dbReference type="Proteomes" id="UP000008366">
    <property type="component" value="Unassembled WGS sequence"/>
</dbReference>
<evidence type="ECO:0000313" key="1">
    <source>
        <dbReference type="EMBL" id="GAB97722.1"/>
    </source>
</evidence>
<accession>K6X041</accession>
<evidence type="ECO:0000313" key="2">
    <source>
        <dbReference type="Proteomes" id="UP000008366"/>
    </source>
</evidence>
<organism evidence="1 2">
    <name type="scientific">Kineosphaera limosa NBRC 100340</name>
    <dbReference type="NCBI Taxonomy" id="1184609"/>
    <lineage>
        <taxon>Bacteria</taxon>
        <taxon>Bacillati</taxon>
        <taxon>Actinomycetota</taxon>
        <taxon>Actinomycetes</taxon>
        <taxon>Micrococcales</taxon>
        <taxon>Dermatophilaceae</taxon>
        <taxon>Kineosphaera</taxon>
    </lineage>
</organism>
<protein>
    <submittedName>
        <fullName evidence="1">Uncharacterized protein</fullName>
    </submittedName>
</protein>
<gene>
    <name evidence="1" type="ORF">KILIM_079_00200</name>
</gene>
<name>K6X041_9MICO</name>
<dbReference type="AlphaFoldDB" id="K6X041"/>
<proteinExistence type="predicted"/>
<keyword evidence="2" id="KW-1185">Reference proteome</keyword>